<dbReference type="GO" id="GO:0000244">
    <property type="term" value="P:spliceosomal tri-snRNP complex assembly"/>
    <property type="evidence" value="ECO:0007669"/>
    <property type="project" value="TreeGrafter"/>
</dbReference>
<dbReference type="SUPFAM" id="SSF48452">
    <property type="entry name" value="TPR-like"/>
    <property type="match status" value="1"/>
</dbReference>
<dbReference type="RefSeq" id="XP_029230398.1">
    <property type="nucleotide sequence ID" value="XM_029369500.1"/>
</dbReference>
<evidence type="ECO:0000313" key="4">
    <source>
        <dbReference type="Proteomes" id="UP000284403"/>
    </source>
</evidence>
<evidence type="ECO:0000313" key="3">
    <source>
        <dbReference type="EMBL" id="RNF24286.1"/>
    </source>
</evidence>
<evidence type="ECO:0000256" key="2">
    <source>
        <dbReference type="SAM" id="MobiDB-lite"/>
    </source>
</evidence>
<dbReference type="OrthoDB" id="440128at2759"/>
<feature type="compositionally biased region" description="Basic and acidic residues" evidence="2">
    <location>
        <begin position="79"/>
        <end position="90"/>
    </location>
</feature>
<dbReference type="AlphaFoldDB" id="A0A422Q2T6"/>
<dbReference type="PANTHER" id="PTHR11246:SF1">
    <property type="entry name" value="PRE-MRNA-PROCESSING FACTOR 6"/>
    <property type="match status" value="1"/>
</dbReference>
<dbReference type="InterPro" id="IPR045075">
    <property type="entry name" value="Syf1-like"/>
</dbReference>
<sequence>MHAAPTLLPKKDKYELLRAKYDWSSPFPPRGYQFGVGRGAKPFSTSAELSSAVGATAAPFLLSTPETSGLLDALDRLEDRRQKRRREDAKGGTPRRAAATAHEAAKPKALLSMDDLATVGSGVAGQSLVKRKARTEDMDVVDDHAFADETSVVTAGDLLRSQAFTTHQTLENILGMGSPTEQTTWITHSRAFREMGMAKKAHQTLVEGCRLTGAKGPFIWKERLEYTKDPAAQRQLLEEAVAACSGCEELWLLLLEHEPPHEQLHWLQQAVMVCPSSEKLWLRVLRHIPAPRDQKKIIRKALEVTPQLPSLWAMLARLESYETGKAMFNAAAAEHLSLQIIIEAAKFEEFHLHARVRDGDGTREEGLQGLGNERIQYFVRQAAGRFLKVDEEKSRREWLEAARASAFERYILTSAYMYLHFVSDRTAAALSVPATWIEDLMALLPGAWQTHETLCATWAAMLILHEARSKAAQGGAGVMEKEVEVMTAAVRLAPPVAIDAALSALANHLPRPNAFVVTGTTAEEVEEEEELDRPGATPLALSPANGATTSATAASDSLPLPLTCVFLPTLLLTPSLATVEVTIRVAKVLYDRRLYEGALHVLQLGLWRHPTITSLFAATAKALVALGREAEAVELLLRGTELVAADSDIVWVKFAVHQRSKQENILPLLEKALSVFPRSEKLWLMRLEAEGARMKRLLDDAAMRGVNTSAFIAELRQIYTKALGLAHCRFSPTVWCYAAEQLESTLLSNASAARALLLEGVVVCGRHEPSKKAEIHAAFGLARCHVERTHGGRETALEVVKETLQLLPKKNGSFTVPVGELVSLSIDLEAPAARGRAAAQAVQHWKVRHPLVISSIAKVYHAAGKCDKALDQATKAVKLSQGRCGDAVALWLKLAALPAYRRLVRSLMGVTDEAELANTEEPVPMSLLLPWLWGQVAADGDDTAQASDADSRESYTPKINSGPLWVHVAKVRDPSNVTLLGYRDSVESMLRRVMDLIEL</sequence>
<dbReference type="SMART" id="SM00386">
    <property type="entry name" value="HAT"/>
    <property type="match status" value="4"/>
</dbReference>
<feature type="compositionally biased region" description="Low complexity" evidence="2">
    <location>
        <begin position="543"/>
        <end position="552"/>
    </location>
</feature>
<feature type="region of interest" description="Disordered" evidence="2">
    <location>
        <begin position="521"/>
        <end position="552"/>
    </location>
</feature>
<name>A0A422Q2T6_9TRYP</name>
<dbReference type="InterPro" id="IPR011990">
    <property type="entry name" value="TPR-like_helical_dom_sf"/>
</dbReference>
<gene>
    <name evidence="3" type="ORF">Tco025E_02575</name>
</gene>
<dbReference type="GO" id="GO:0046540">
    <property type="term" value="C:U4/U6 x U5 tri-snRNP complex"/>
    <property type="evidence" value="ECO:0007669"/>
    <property type="project" value="TreeGrafter"/>
</dbReference>
<evidence type="ECO:0008006" key="5">
    <source>
        <dbReference type="Google" id="ProtNLM"/>
    </source>
</evidence>
<dbReference type="GO" id="GO:0071013">
    <property type="term" value="C:catalytic step 2 spliceosome"/>
    <property type="evidence" value="ECO:0007669"/>
    <property type="project" value="TreeGrafter"/>
</dbReference>
<dbReference type="GeneID" id="40316186"/>
<accession>A0A422Q2T6</accession>
<dbReference type="Gene3D" id="1.25.40.10">
    <property type="entry name" value="Tetratricopeptide repeat domain"/>
    <property type="match status" value="2"/>
</dbReference>
<proteinExistence type="predicted"/>
<protein>
    <recommendedName>
        <fullName evidence="5">PRP1 splicing factor N-terminal domain-containing protein</fullName>
    </recommendedName>
</protein>
<comment type="caution">
    <text evidence="3">The sequence shown here is derived from an EMBL/GenBank/DDBJ whole genome shotgun (WGS) entry which is preliminary data.</text>
</comment>
<keyword evidence="1" id="KW-0677">Repeat</keyword>
<dbReference type="EMBL" id="MKKU01000103">
    <property type="protein sequence ID" value="RNF24286.1"/>
    <property type="molecule type" value="Genomic_DNA"/>
</dbReference>
<dbReference type="Proteomes" id="UP000284403">
    <property type="component" value="Unassembled WGS sequence"/>
</dbReference>
<evidence type="ECO:0000256" key="1">
    <source>
        <dbReference type="ARBA" id="ARBA00022737"/>
    </source>
</evidence>
<dbReference type="InterPro" id="IPR003107">
    <property type="entry name" value="HAT"/>
</dbReference>
<keyword evidence="4" id="KW-1185">Reference proteome</keyword>
<feature type="region of interest" description="Disordered" evidence="2">
    <location>
        <begin position="79"/>
        <end position="105"/>
    </location>
</feature>
<dbReference type="PANTHER" id="PTHR11246">
    <property type="entry name" value="PRE-MRNA SPLICING FACTOR"/>
    <property type="match status" value="1"/>
</dbReference>
<organism evidence="3 4">
    <name type="scientific">Trypanosoma conorhini</name>
    <dbReference type="NCBI Taxonomy" id="83891"/>
    <lineage>
        <taxon>Eukaryota</taxon>
        <taxon>Discoba</taxon>
        <taxon>Euglenozoa</taxon>
        <taxon>Kinetoplastea</taxon>
        <taxon>Metakinetoplastina</taxon>
        <taxon>Trypanosomatida</taxon>
        <taxon>Trypanosomatidae</taxon>
        <taxon>Trypanosoma</taxon>
    </lineage>
</organism>
<reference evidence="3 4" key="1">
    <citation type="journal article" date="2018" name="BMC Genomics">
        <title>Genomic comparison of Trypanosoma conorhini and Trypanosoma rangeli to Trypanosoma cruzi strains of high and low virulence.</title>
        <authorList>
            <person name="Bradwell K.R."/>
            <person name="Koparde V.N."/>
            <person name="Matveyev A.V."/>
            <person name="Serrano M.G."/>
            <person name="Alves J.M."/>
            <person name="Parikh H."/>
            <person name="Huang B."/>
            <person name="Lee V."/>
            <person name="Espinosa-Alvarez O."/>
            <person name="Ortiz P.A."/>
            <person name="Costa-Martins A.G."/>
            <person name="Teixeira M.M."/>
            <person name="Buck G.A."/>
        </authorList>
    </citation>
    <scope>NUCLEOTIDE SEQUENCE [LARGE SCALE GENOMIC DNA]</scope>
    <source>
        <strain evidence="3 4">025E</strain>
    </source>
</reference>